<accession>A0ABC9CPK2</accession>
<dbReference type="PANTHER" id="PTHR35101">
    <property type="entry name" value="OS02G0162600 PROTEIN"/>
    <property type="match status" value="1"/>
</dbReference>
<protein>
    <submittedName>
        <fullName evidence="1">Uncharacterized protein</fullName>
    </submittedName>
</protein>
<dbReference type="EMBL" id="OZ075113">
    <property type="protein sequence ID" value="CAL5023854.1"/>
    <property type="molecule type" value="Genomic_DNA"/>
</dbReference>
<sequence>MAKAQAARFATEVAPPRLVSVVRRGKKVPTSLDTIAEDDREQQLAAYYGPSSVWPSRQAAPPARERAGGFVSELGSIRCFSDAHGQQAAAPAAGRVAITS</sequence>
<reference evidence="1" key="1">
    <citation type="submission" date="2024-10" db="EMBL/GenBank/DDBJ databases">
        <authorList>
            <person name="Ryan C."/>
        </authorList>
    </citation>
    <scope>NUCLEOTIDE SEQUENCE [LARGE SCALE GENOMIC DNA]</scope>
</reference>
<keyword evidence="2" id="KW-1185">Reference proteome</keyword>
<gene>
    <name evidence="1" type="ORF">URODEC1_LOCUS77192</name>
</gene>
<evidence type="ECO:0000313" key="1">
    <source>
        <dbReference type="EMBL" id="CAL5023854.1"/>
    </source>
</evidence>
<dbReference type="Proteomes" id="UP001497457">
    <property type="component" value="Chromosome 3rd"/>
</dbReference>
<evidence type="ECO:0000313" key="2">
    <source>
        <dbReference type="Proteomes" id="UP001497457"/>
    </source>
</evidence>
<dbReference type="AlphaFoldDB" id="A0ABC9CPK2"/>
<dbReference type="PANTHER" id="PTHR35101:SF12">
    <property type="entry name" value="OS02G0162600 PROTEIN"/>
    <property type="match status" value="1"/>
</dbReference>
<name>A0ABC9CPK2_9POAL</name>
<proteinExistence type="predicted"/>
<organism evidence="1 2">
    <name type="scientific">Urochloa decumbens</name>
    <dbReference type="NCBI Taxonomy" id="240449"/>
    <lineage>
        <taxon>Eukaryota</taxon>
        <taxon>Viridiplantae</taxon>
        <taxon>Streptophyta</taxon>
        <taxon>Embryophyta</taxon>
        <taxon>Tracheophyta</taxon>
        <taxon>Spermatophyta</taxon>
        <taxon>Magnoliopsida</taxon>
        <taxon>Liliopsida</taxon>
        <taxon>Poales</taxon>
        <taxon>Poaceae</taxon>
        <taxon>PACMAD clade</taxon>
        <taxon>Panicoideae</taxon>
        <taxon>Panicodae</taxon>
        <taxon>Paniceae</taxon>
        <taxon>Melinidinae</taxon>
        <taxon>Urochloa</taxon>
    </lineage>
</organism>